<comment type="similarity">
    <text evidence="9">Belongs to the Tom5 family.</text>
</comment>
<dbReference type="Pfam" id="PF10642">
    <property type="entry name" value="Tom5"/>
    <property type="match status" value="1"/>
</dbReference>
<evidence type="ECO:0000256" key="6">
    <source>
        <dbReference type="ARBA" id="ARBA00022989"/>
    </source>
</evidence>
<accession>A0A2X0MH08</accession>
<evidence type="ECO:0000256" key="2">
    <source>
        <dbReference type="ARBA" id="ARBA00022448"/>
    </source>
</evidence>
<evidence type="ECO:0000256" key="5">
    <source>
        <dbReference type="ARBA" id="ARBA00022927"/>
    </source>
</evidence>
<keyword evidence="3" id="KW-0812">Transmembrane</keyword>
<sequence length="51" mass="5557">MFGGPAQGPTPAQMALAKLQARDSLKNFCITLIGLRIAPFALDFARSFFKK</sequence>
<evidence type="ECO:0000256" key="9">
    <source>
        <dbReference type="ARBA" id="ARBA00025716"/>
    </source>
</evidence>
<keyword evidence="4" id="KW-1000">Mitochondrion outer membrane</keyword>
<evidence type="ECO:0000256" key="8">
    <source>
        <dbReference type="ARBA" id="ARBA00023136"/>
    </source>
</evidence>
<keyword evidence="2" id="KW-0813">Transport</keyword>
<evidence type="ECO:0000313" key="10">
    <source>
        <dbReference type="EMBL" id="SGY80339.1"/>
    </source>
</evidence>
<evidence type="ECO:0000256" key="7">
    <source>
        <dbReference type="ARBA" id="ARBA00023128"/>
    </source>
</evidence>
<keyword evidence="6" id="KW-1133">Transmembrane helix</keyword>
<keyword evidence="5" id="KW-0653">Protein transport</keyword>
<proteinExistence type="inferred from homology"/>
<dbReference type="AlphaFoldDB" id="A0A2X0MH08"/>
<dbReference type="GO" id="GO:0005741">
    <property type="term" value="C:mitochondrial outer membrane"/>
    <property type="evidence" value="ECO:0007669"/>
    <property type="project" value="UniProtKB-SubCell"/>
</dbReference>
<evidence type="ECO:0000256" key="3">
    <source>
        <dbReference type="ARBA" id="ARBA00022692"/>
    </source>
</evidence>
<dbReference type="GO" id="GO:0006626">
    <property type="term" value="P:protein targeting to mitochondrion"/>
    <property type="evidence" value="ECO:0007669"/>
    <property type="project" value="UniProtKB-ARBA"/>
</dbReference>
<evidence type="ECO:0000313" key="11">
    <source>
        <dbReference type="Proteomes" id="UP000249464"/>
    </source>
</evidence>
<dbReference type="InterPro" id="IPR019603">
    <property type="entry name" value="Tom5"/>
</dbReference>
<keyword evidence="11" id="KW-1185">Reference proteome</keyword>
<keyword evidence="7" id="KW-0496">Mitochondrion</keyword>
<dbReference type="GO" id="GO:0015031">
    <property type="term" value="P:protein transport"/>
    <property type="evidence" value="ECO:0007669"/>
    <property type="project" value="UniProtKB-KW"/>
</dbReference>
<dbReference type="Proteomes" id="UP000249464">
    <property type="component" value="Unassembled WGS sequence"/>
</dbReference>
<evidence type="ECO:0000256" key="1">
    <source>
        <dbReference type="ARBA" id="ARBA00004572"/>
    </source>
</evidence>
<gene>
    <name evidence="10" type="primary">BQ5605_C008g05360</name>
    <name evidence="10" type="ORF">BQ5605_C008G05360</name>
</gene>
<comment type="subcellular location">
    <subcellularLocation>
        <location evidence="1">Mitochondrion outer membrane</location>
        <topology evidence="1">Single-pass membrane protein</topology>
    </subcellularLocation>
</comment>
<dbReference type="EMBL" id="FQNC01000048">
    <property type="protein sequence ID" value="SGY80339.1"/>
    <property type="molecule type" value="Genomic_DNA"/>
</dbReference>
<organism evidence="10 11">
    <name type="scientific">Microbotryum silenes-dioicae</name>
    <dbReference type="NCBI Taxonomy" id="796604"/>
    <lineage>
        <taxon>Eukaryota</taxon>
        <taxon>Fungi</taxon>
        <taxon>Dikarya</taxon>
        <taxon>Basidiomycota</taxon>
        <taxon>Pucciniomycotina</taxon>
        <taxon>Microbotryomycetes</taxon>
        <taxon>Microbotryales</taxon>
        <taxon>Microbotryaceae</taxon>
        <taxon>Microbotryum</taxon>
    </lineage>
</organism>
<reference evidence="10 11" key="1">
    <citation type="submission" date="2016-11" db="EMBL/GenBank/DDBJ databases">
        <authorList>
            <person name="Jaros S."/>
            <person name="Januszkiewicz K."/>
            <person name="Wedrychowicz H."/>
        </authorList>
    </citation>
    <scope>NUCLEOTIDE SEQUENCE [LARGE SCALE GENOMIC DNA]</scope>
</reference>
<protein>
    <submittedName>
        <fullName evidence="10">BQ5605_C008g05360 protein</fullName>
    </submittedName>
</protein>
<name>A0A2X0MH08_9BASI</name>
<evidence type="ECO:0000256" key="4">
    <source>
        <dbReference type="ARBA" id="ARBA00022787"/>
    </source>
</evidence>
<keyword evidence="8" id="KW-0472">Membrane</keyword>